<dbReference type="Gene3D" id="3.40.50.10540">
    <property type="entry name" value="Crotonobetainyl-coa:carnitine coa-transferase, domain 1"/>
    <property type="match status" value="1"/>
</dbReference>
<accession>A0AA48LA08</accession>
<keyword evidence="3" id="KW-1185">Reference proteome</keyword>
<gene>
    <name evidence="2" type="ORF">CcaverHIS019_0702360</name>
</gene>
<dbReference type="InterPro" id="IPR050509">
    <property type="entry name" value="CoA-transferase_III"/>
</dbReference>
<dbReference type="RefSeq" id="XP_060459920.1">
    <property type="nucleotide sequence ID" value="XM_060603647.1"/>
</dbReference>
<dbReference type="InterPro" id="IPR003673">
    <property type="entry name" value="CoA-Trfase_fam_III"/>
</dbReference>
<evidence type="ECO:0000313" key="3">
    <source>
        <dbReference type="Proteomes" id="UP001233271"/>
    </source>
</evidence>
<dbReference type="SUPFAM" id="SSF89796">
    <property type="entry name" value="CoA-transferase family III (CaiB/BaiF)"/>
    <property type="match status" value="2"/>
</dbReference>
<dbReference type="EMBL" id="AP028219">
    <property type="protein sequence ID" value="BEI94655.1"/>
    <property type="molecule type" value="Genomic_DNA"/>
</dbReference>
<evidence type="ECO:0000313" key="2">
    <source>
        <dbReference type="EMBL" id="BEI94655.1"/>
    </source>
</evidence>
<protein>
    <recommendedName>
        <fullName evidence="4">CoA-transferase family III</fullName>
    </recommendedName>
</protein>
<dbReference type="InterPro" id="IPR023606">
    <property type="entry name" value="CoA-Trfase_III_dom_1_sf"/>
</dbReference>
<dbReference type="KEGG" id="ccac:CcaHIS019_0702360"/>
<dbReference type="GO" id="GO:0003824">
    <property type="term" value="F:catalytic activity"/>
    <property type="evidence" value="ECO:0007669"/>
    <property type="project" value="InterPro"/>
</dbReference>
<evidence type="ECO:0000256" key="1">
    <source>
        <dbReference type="ARBA" id="ARBA00008383"/>
    </source>
</evidence>
<comment type="similarity">
    <text evidence="1">Belongs to the CoA-transferase III family.</text>
</comment>
<organism evidence="2 3">
    <name type="scientific">Cutaneotrichosporon cavernicola</name>
    <dbReference type="NCBI Taxonomy" id="279322"/>
    <lineage>
        <taxon>Eukaryota</taxon>
        <taxon>Fungi</taxon>
        <taxon>Dikarya</taxon>
        <taxon>Basidiomycota</taxon>
        <taxon>Agaricomycotina</taxon>
        <taxon>Tremellomycetes</taxon>
        <taxon>Trichosporonales</taxon>
        <taxon>Trichosporonaceae</taxon>
        <taxon>Cutaneotrichosporon</taxon>
    </lineage>
</organism>
<dbReference type="AlphaFoldDB" id="A0AA48LA08"/>
<dbReference type="GeneID" id="85498525"/>
<dbReference type="PANTHER" id="PTHR48228">
    <property type="entry name" value="SUCCINYL-COA--D-CITRAMALATE COA-TRANSFERASE"/>
    <property type="match status" value="1"/>
</dbReference>
<proteinExistence type="inferred from homology"/>
<dbReference type="Pfam" id="PF02515">
    <property type="entry name" value="CoA_transf_3"/>
    <property type="match status" value="1"/>
</dbReference>
<dbReference type="PANTHER" id="PTHR48228:SF4">
    <property type="entry name" value="BLR3030 PROTEIN"/>
    <property type="match status" value="1"/>
</dbReference>
<evidence type="ECO:0008006" key="4">
    <source>
        <dbReference type="Google" id="ProtNLM"/>
    </source>
</evidence>
<name>A0AA48LA08_9TREE</name>
<sequence length="486" mass="51436">MNNLVTNIPHSTVAYLWRGLGLPDAALNALDLPVGDAFSSSFKVWHLAQSTVATAALTGALIHATRSSSPIPRVRVEVPHAAAAFVSERLLRIDGNPPPSAWGVLGGLYATRDGHVRIHDSFAHHRASILRVLGLAEDESRCEAVAEAVRTWDKVALEEAALASGAVAYALRSEAEWEATGQAQAQADKFPISLRVASPSPSPFATVPPLLTGPSLRPLTGLRVLDLSRVIAAPVAGRTLAALGADVLWVTSPNLPSLPGLDGDMTRGKRSISLDLDDAADAAKLCELVKTAHVFLQSYRPGALSSRGWGREDVRRLNPGIIYASLSAWGPGPWECRRGFDSLVQTASGLNVLEAEGAELGQATFTSMPHEPKPARPLPCQALDHGAGYLLAAGILAAVYRRMIEPTNGGWDVDLSLADVMELLRSLGRQAFSDVPAPSVNDDAWLETTRGALGEVTGVSFPATINGVDTSLGRPSVRGADVSEWL</sequence>
<dbReference type="Proteomes" id="UP001233271">
    <property type="component" value="Chromosome 7b"/>
</dbReference>
<reference evidence="2" key="1">
    <citation type="journal article" date="2023" name="BMC Genomics">
        <title>Chromosome-level genome assemblies of Cutaneotrichosporon spp. (Trichosporonales, Basidiomycota) reveal imbalanced evolution between nucleotide sequences and chromosome synteny.</title>
        <authorList>
            <person name="Kobayashi Y."/>
            <person name="Kayamori A."/>
            <person name="Aoki K."/>
            <person name="Shiwa Y."/>
            <person name="Matsutani M."/>
            <person name="Fujita N."/>
            <person name="Sugita T."/>
            <person name="Iwasaki W."/>
            <person name="Tanaka N."/>
            <person name="Takashima M."/>
        </authorList>
    </citation>
    <scope>NUCLEOTIDE SEQUENCE</scope>
    <source>
        <strain evidence="2">HIS019</strain>
    </source>
</reference>